<sequence>MVIGLPKEIKNHENRVGLTPANVLMLTQAGHSVRVQSSAGEGSGFSDEEYVASGATIVADGASAWDAQMVVKVKEPQPSEYGYFKEGMLLYTYLHLAAEPALTKALMEKGVSAVAYETVQLSDRSLPLLAPMSEVAGRRAVNVASTFLEKHHGGKGILLSGVPGTARAHVVIVGAGVAGLSAARMAYGLGARVTILDVNLTRLRYIDDTYHDIQTLYSNEYNLAEVVKSADVLISTILIPGTKAPKIVKEYMVASMSKGSIVIDVAIDQGGSVESIDRITSHDNPVYEKHGVLHYSVANMPGATPRTSTFALTNATSAYLLALANHGVLACKENPALLLGLNTHKGKLTYKAVADALGMTYTEISSLF</sequence>
<feature type="binding site" evidence="8">
    <location>
        <begin position="237"/>
        <end position="238"/>
    </location>
    <ligand>
        <name>NAD(+)</name>
        <dbReference type="ChEBI" id="CHEBI:57540"/>
    </ligand>
</feature>
<dbReference type="CDD" id="cd05305">
    <property type="entry name" value="L-AlaDH"/>
    <property type="match status" value="1"/>
</dbReference>
<keyword evidence="13" id="KW-1185">Reference proteome</keyword>
<accession>A0A968GHA9</accession>
<evidence type="ECO:0000313" key="12">
    <source>
        <dbReference type="EMBL" id="NIZ68984.1"/>
    </source>
</evidence>
<feature type="binding site" evidence="8">
    <location>
        <position position="278"/>
    </location>
    <ligand>
        <name>NAD(+)</name>
        <dbReference type="ChEBI" id="CHEBI:57540"/>
    </ligand>
</feature>
<feature type="domain" description="Alanine dehydrogenase/pyridine nucleotide transhydrogenase N-terminal" evidence="11">
    <location>
        <begin position="4"/>
        <end position="136"/>
    </location>
</feature>
<evidence type="ECO:0000259" key="11">
    <source>
        <dbReference type="SMART" id="SM01003"/>
    </source>
</evidence>
<comment type="similarity">
    <text evidence="1 5">Belongs to the AlaDH/PNT family.</text>
</comment>
<keyword evidence="4 5" id="KW-0520">NAD</keyword>
<evidence type="ECO:0000256" key="1">
    <source>
        <dbReference type="ARBA" id="ARBA00005689"/>
    </source>
</evidence>
<keyword evidence="3 5" id="KW-0560">Oxidoreductase</keyword>
<dbReference type="Pfam" id="PF05222">
    <property type="entry name" value="AlaDh_PNT_N"/>
    <property type="match status" value="1"/>
</dbReference>
<dbReference type="InterPro" id="IPR007886">
    <property type="entry name" value="AlaDH/PNT_N"/>
</dbReference>
<dbReference type="InterPro" id="IPR036291">
    <property type="entry name" value="NAD(P)-bd_dom_sf"/>
</dbReference>
<dbReference type="Proteomes" id="UP000778951">
    <property type="component" value="Unassembled WGS sequence"/>
</dbReference>
<dbReference type="SUPFAM" id="SSF52283">
    <property type="entry name" value="Formate/glycerate dehydrogenase catalytic domain-like"/>
    <property type="match status" value="1"/>
</dbReference>
<dbReference type="PROSITE" id="PS00837">
    <property type="entry name" value="ALADH_PNT_2"/>
    <property type="match status" value="1"/>
</dbReference>
<feature type="active site" description="Proton donor/acceptor" evidence="6">
    <location>
        <position position="95"/>
    </location>
</feature>
<dbReference type="PANTHER" id="PTHR42795:SF1">
    <property type="entry name" value="ALANINE DEHYDROGENASE"/>
    <property type="match status" value="1"/>
</dbReference>
<name>A0A968GHA9_9SPIO</name>
<feature type="binding site" evidence="9">
    <location>
        <position position="326"/>
    </location>
    <ligand>
        <name>Mg(2+)</name>
        <dbReference type="ChEBI" id="CHEBI:18420"/>
    </ligand>
</feature>
<dbReference type="GO" id="GO:0005886">
    <property type="term" value="C:plasma membrane"/>
    <property type="evidence" value="ECO:0007669"/>
    <property type="project" value="TreeGrafter"/>
</dbReference>
<organism evidence="12 13">
    <name type="scientific">Entomospira culicis</name>
    <dbReference type="NCBI Taxonomy" id="2719989"/>
    <lineage>
        <taxon>Bacteria</taxon>
        <taxon>Pseudomonadati</taxon>
        <taxon>Spirochaetota</taxon>
        <taxon>Spirochaetia</taxon>
        <taxon>Spirochaetales</taxon>
        <taxon>Spirochaetaceae</taxon>
        <taxon>Entomospira</taxon>
    </lineage>
</organism>
<dbReference type="AlphaFoldDB" id="A0A968GHA9"/>
<comment type="catalytic activity">
    <reaction evidence="5">
        <text>L-alanine + NAD(+) + H2O = pyruvate + NH4(+) + NADH + H(+)</text>
        <dbReference type="Rhea" id="RHEA:18405"/>
        <dbReference type="ChEBI" id="CHEBI:15361"/>
        <dbReference type="ChEBI" id="CHEBI:15377"/>
        <dbReference type="ChEBI" id="CHEBI:15378"/>
        <dbReference type="ChEBI" id="CHEBI:28938"/>
        <dbReference type="ChEBI" id="CHEBI:57540"/>
        <dbReference type="ChEBI" id="CHEBI:57945"/>
        <dbReference type="ChEBI" id="CHEBI:57972"/>
        <dbReference type="EC" id="1.4.1.1"/>
    </reaction>
</comment>
<feature type="binding site" evidence="8">
    <location>
        <position position="197"/>
    </location>
    <ligand>
        <name>NAD(+)</name>
        <dbReference type="ChEBI" id="CHEBI:57540"/>
    </ligand>
</feature>
<evidence type="ECO:0000313" key="13">
    <source>
        <dbReference type="Proteomes" id="UP000778951"/>
    </source>
</evidence>
<dbReference type="Pfam" id="PF01262">
    <property type="entry name" value="AlaDh_PNT_C"/>
    <property type="match status" value="1"/>
</dbReference>
<feature type="binding site" evidence="8">
    <location>
        <position position="202"/>
    </location>
    <ligand>
        <name>NAD(+)</name>
        <dbReference type="ChEBI" id="CHEBI:57540"/>
    </ligand>
</feature>
<feature type="binding site" evidence="8">
    <location>
        <position position="218"/>
    </location>
    <ligand>
        <name>NAD(+)</name>
        <dbReference type="ChEBI" id="CHEBI:57540"/>
    </ligand>
</feature>
<dbReference type="SUPFAM" id="SSF51735">
    <property type="entry name" value="NAD(P)-binding Rossmann-fold domains"/>
    <property type="match status" value="1"/>
</dbReference>
<evidence type="ECO:0000256" key="7">
    <source>
        <dbReference type="PIRSR" id="PIRSR000183-2"/>
    </source>
</evidence>
<evidence type="ECO:0000256" key="6">
    <source>
        <dbReference type="PIRSR" id="PIRSR000183-1"/>
    </source>
</evidence>
<dbReference type="Gene3D" id="3.40.50.720">
    <property type="entry name" value="NAD(P)-binding Rossmann-like Domain"/>
    <property type="match status" value="2"/>
</dbReference>
<evidence type="ECO:0000256" key="9">
    <source>
        <dbReference type="PIRSR" id="PIRSR000183-4"/>
    </source>
</evidence>
<dbReference type="InterPro" id="IPR008141">
    <property type="entry name" value="Ala_DH"/>
</dbReference>
<feature type="binding site" evidence="8">
    <location>
        <position position="133"/>
    </location>
    <ligand>
        <name>NAD(+)</name>
        <dbReference type="ChEBI" id="CHEBI:57540"/>
    </ligand>
</feature>
<evidence type="ECO:0000256" key="4">
    <source>
        <dbReference type="ARBA" id="ARBA00023027"/>
    </source>
</evidence>
<protein>
    <recommendedName>
        <fullName evidence="2 5">Alanine dehydrogenase</fullName>
        <ecNumber evidence="2 5">1.4.1.1</ecNumber>
    </recommendedName>
</protein>
<dbReference type="NCBIfam" id="TIGR00518">
    <property type="entry name" value="alaDH"/>
    <property type="match status" value="1"/>
</dbReference>
<feature type="domain" description="Alanine dehydrogenase/pyridine nucleotide transhydrogenase NAD(H)-binding" evidence="10">
    <location>
        <begin position="148"/>
        <end position="296"/>
    </location>
</feature>
<dbReference type="SMART" id="SM01003">
    <property type="entry name" value="AlaDh_PNT_N"/>
    <property type="match status" value="1"/>
</dbReference>
<dbReference type="InterPro" id="IPR007698">
    <property type="entry name" value="AlaDH/PNT_NAD(H)-bd"/>
</dbReference>
<feature type="binding site" evidence="7">
    <location>
        <position position="15"/>
    </location>
    <ligand>
        <name>substrate</name>
    </ligand>
</feature>
<dbReference type="PIRSF" id="PIRSF000183">
    <property type="entry name" value="Alanine_dh"/>
    <property type="match status" value="1"/>
</dbReference>
<dbReference type="FunFam" id="3.40.50.720:FF:000049">
    <property type="entry name" value="Alanine dehydrogenase"/>
    <property type="match status" value="1"/>
</dbReference>
<keyword evidence="8" id="KW-0547">Nucleotide-binding</keyword>
<evidence type="ECO:0000256" key="3">
    <source>
        <dbReference type="ARBA" id="ARBA00023002"/>
    </source>
</evidence>
<reference evidence="12" key="1">
    <citation type="submission" date="2020-03" db="EMBL/GenBank/DDBJ databases">
        <title>Spirochaetal bacteria isolated from arthropods constitute a novel genus Entomospira genus novum within the order Spirochaetales.</title>
        <authorList>
            <person name="Grana-Miraglia L."/>
            <person name="Sikutova S."/>
            <person name="Fingerle V."/>
            <person name="Sing A."/>
            <person name="Castillo-Ramirez S."/>
            <person name="Margos G."/>
            <person name="Rudolf I."/>
        </authorList>
    </citation>
    <scope>NUCLEOTIDE SEQUENCE</scope>
    <source>
        <strain evidence="12">BR149</strain>
    </source>
</reference>
<dbReference type="EMBL" id="JAATLM010000001">
    <property type="protein sequence ID" value="NIZ68984.1"/>
    <property type="molecule type" value="Genomic_DNA"/>
</dbReference>
<evidence type="ECO:0000256" key="8">
    <source>
        <dbReference type="PIRSR" id="PIRSR000183-3"/>
    </source>
</evidence>
<comment type="caution">
    <text evidence="12">The sequence shown here is derived from an EMBL/GenBank/DDBJ whole genome shotgun (WGS) entry which is preliminary data.</text>
</comment>
<dbReference type="PANTHER" id="PTHR42795">
    <property type="entry name" value="ALANINE DEHYDROGENASE"/>
    <property type="match status" value="1"/>
</dbReference>
<dbReference type="EC" id="1.4.1.1" evidence="2 5"/>
<feature type="active site" description="Proton donor/acceptor" evidence="6">
    <location>
        <position position="268"/>
    </location>
</feature>
<dbReference type="GO" id="GO:0042853">
    <property type="term" value="P:L-alanine catabolic process"/>
    <property type="evidence" value="ECO:0007669"/>
    <property type="project" value="InterPro"/>
</dbReference>
<feature type="binding site" evidence="8">
    <location>
        <begin position="265"/>
        <end position="268"/>
    </location>
    <ligand>
        <name>NAD(+)</name>
        <dbReference type="ChEBI" id="CHEBI:57540"/>
    </ligand>
</feature>
<feature type="binding site" evidence="7">
    <location>
        <position position="74"/>
    </location>
    <ligand>
        <name>substrate</name>
    </ligand>
</feature>
<dbReference type="GO" id="GO:0000286">
    <property type="term" value="F:alanine dehydrogenase activity"/>
    <property type="evidence" value="ECO:0007669"/>
    <property type="project" value="UniProtKB-UniRule"/>
</dbReference>
<dbReference type="GO" id="GO:0000166">
    <property type="term" value="F:nucleotide binding"/>
    <property type="evidence" value="ECO:0007669"/>
    <property type="project" value="UniProtKB-KW"/>
</dbReference>
<evidence type="ECO:0000256" key="5">
    <source>
        <dbReference type="PIRNR" id="PIRNR000183"/>
    </source>
</evidence>
<dbReference type="InterPro" id="IPR008143">
    <property type="entry name" value="Ala_DH/PNT_CS2"/>
</dbReference>
<evidence type="ECO:0000259" key="10">
    <source>
        <dbReference type="SMART" id="SM01002"/>
    </source>
</evidence>
<proteinExistence type="inferred from homology"/>
<feature type="binding site" evidence="8">
    <location>
        <begin position="297"/>
        <end position="300"/>
    </location>
    <ligand>
        <name>NAD(+)</name>
        <dbReference type="ChEBI" id="CHEBI:57540"/>
    </ligand>
</feature>
<dbReference type="SMART" id="SM01002">
    <property type="entry name" value="AlaDh_PNT_C"/>
    <property type="match status" value="1"/>
</dbReference>
<evidence type="ECO:0000256" key="2">
    <source>
        <dbReference type="ARBA" id="ARBA00012897"/>
    </source>
</evidence>
<gene>
    <name evidence="12" type="primary">ald</name>
    <name evidence="12" type="ORF">HCT48_01970</name>
</gene>